<accession>A0ABN0SZN0</accession>
<proteinExistence type="predicted"/>
<keyword evidence="2" id="KW-1185">Reference proteome</keyword>
<evidence type="ECO:0000313" key="1">
    <source>
        <dbReference type="EMBL" id="GAA0207643.1"/>
    </source>
</evidence>
<dbReference type="EMBL" id="BAAACR010000005">
    <property type="protein sequence ID" value="GAA0207643.1"/>
    <property type="molecule type" value="Genomic_DNA"/>
</dbReference>
<protein>
    <submittedName>
        <fullName evidence="1">Uncharacterized protein</fullName>
    </submittedName>
</protein>
<comment type="caution">
    <text evidence="1">The sequence shown here is derived from an EMBL/GenBank/DDBJ whole genome shotgun (WGS) entry which is preliminary data.</text>
</comment>
<reference evidence="1 2" key="1">
    <citation type="journal article" date="2019" name="Int. J. Syst. Evol. Microbiol.">
        <title>The Global Catalogue of Microorganisms (GCM) 10K type strain sequencing project: providing services to taxonomists for standard genome sequencing and annotation.</title>
        <authorList>
            <consortium name="The Broad Institute Genomics Platform"/>
            <consortium name="The Broad Institute Genome Sequencing Center for Infectious Disease"/>
            <person name="Wu L."/>
            <person name="Ma J."/>
        </authorList>
    </citation>
    <scope>NUCLEOTIDE SEQUENCE [LARGE SCALE GENOMIC DNA]</scope>
    <source>
        <strain evidence="1 2">JCM 8542</strain>
    </source>
</reference>
<gene>
    <name evidence="1" type="ORF">GCM10008919_08600</name>
</gene>
<organism evidence="1 2">
    <name type="scientific">Selenomonas dianae</name>
    <dbReference type="NCBI Taxonomy" id="135079"/>
    <lineage>
        <taxon>Bacteria</taxon>
        <taxon>Bacillati</taxon>
        <taxon>Bacillota</taxon>
        <taxon>Negativicutes</taxon>
        <taxon>Selenomonadales</taxon>
        <taxon>Selenomonadaceae</taxon>
        <taxon>Selenomonas</taxon>
    </lineage>
</organism>
<evidence type="ECO:0000313" key="2">
    <source>
        <dbReference type="Proteomes" id="UP001500399"/>
    </source>
</evidence>
<dbReference type="Proteomes" id="UP001500399">
    <property type="component" value="Unassembled WGS sequence"/>
</dbReference>
<name>A0ABN0SZN0_9FIRM</name>
<sequence length="168" mass="19681">MSGEMRIRTWTARNWSDYEMRVQPKIHALLSSLGGNSMYAELSIAEVLRGLIGMRDAEVLIRAVLIEHDLRFILRSERGEFPADAVWHRVCDFAKDEKVNALLWQSFAEMQPQHRNIWRILAPVEFACLDMSGKKVTLLFRHPFESKIQRKIGELAKKLRIEREEIIY</sequence>